<dbReference type="PROSITE" id="PS50800">
    <property type="entry name" value="SAP"/>
    <property type="match status" value="1"/>
</dbReference>
<protein>
    <recommendedName>
        <fullName evidence="1">Postreplication repair E3 ubiquitin-protein ligase RAD18</fullName>
    </recommendedName>
</protein>
<dbReference type="GO" id="GO:0003697">
    <property type="term" value="F:single-stranded DNA binding"/>
    <property type="evidence" value="ECO:0007669"/>
    <property type="project" value="InterPro"/>
</dbReference>
<accession>A0A9N9AAV4</accession>
<feature type="domain" description="RING-type" evidence="7">
    <location>
        <begin position="45"/>
        <end position="85"/>
    </location>
</feature>
<dbReference type="GO" id="GO:0006301">
    <property type="term" value="P:DNA damage tolerance"/>
    <property type="evidence" value="ECO:0007669"/>
    <property type="project" value="InterPro"/>
</dbReference>
<evidence type="ECO:0000256" key="4">
    <source>
        <dbReference type="ARBA" id="ARBA00022833"/>
    </source>
</evidence>
<dbReference type="GO" id="GO:0006513">
    <property type="term" value="P:protein monoubiquitination"/>
    <property type="evidence" value="ECO:0007669"/>
    <property type="project" value="InterPro"/>
</dbReference>
<keyword evidence="4" id="KW-0862">Zinc</keyword>
<dbReference type="InterPro" id="IPR003034">
    <property type="entry name" value="SAP_dom"/>
</dbReference>
<dbReference type="AlphaFoldDB" id="A0A9N9AAV4"/>
<evidence type="ECO:0000313" key="9">
    <source>
        <dbReference type="EMBL" id="CAG8525523.1"/>
    </source>
</evidence>
<dbReference type="SMART" id="SM00184">
    <property type="entry name" value="RING"/>
    <property type="match status" value="1"/>
</dbReference>
<keyword evidence="3 5" id="KW-0863">Zinc-finger</keyword>
<feature type="region of interest" description="Disordered" evidence="6">
    <location>
        <begin position="150"/>
        <end position="175"/>
    </location>
</feature>
<dbReference type="InterPro" id="IPR039577">
    <property type="entry name" value="Rad18"/>
</dbReference>
<gene>
    <name evidence="9" type="ORF">AMORRO_LOCUS4419</name>
</gene>
<comment type="caution">
    <text evidence="9">The sequence shown here is derived from an EMBL/GenBank/DDBJ whole genome shotgun (WGS) entry which is preliminary data.</text>
</comment>
<evidence type="ECO:0000256" key="1">
    <source>
        <dbReference type="ARBA" id="ARBA00015551"/>
    </source>
</evidence>
<dbReference type="Proteomes" id="UP000789342">
    <property type="component" value="Unassembled WGS sequence"/>
</dbReference>
<dbReference type="InterPro" id="IPR013083">
    <property type="entry name" value="Znf_RING/FYVE/PHD"/>
</dbReference>
<sequence length="361" mass="40712">MSTSPIHNFTITSPVVSSENTTDPATLSPISQQSSLASLEQYLRCPVCGDYYDLPMSAKCQHTFCAGCIKSNFENKVTALECPVCGHEFTSFAQLCKNSVIEDFVREYRKLRLSTVQLYKLGLQVENRVREEGEQKLVIPPVAEINSRIDDVSSQSITQESESEVPRNSSKSTLPLCPVKRSNSIDLKRSMSNDEADVPAKRIKGEDNEMTVHGNKGNINNKPKSVYVMLKDKKLKEMLKEEGLPVTGGRSDWQKRHEYFIHLWNSNVDATKPKTKEELIRDVKQWERAQQSGAARTASDIKRALNTDEEIKSYDILLSIVEMFSCFVFDGLEHKEKQEKSLSDEKSDDDVVNALYVDASV</sequence>
<dbReference type="Gene3D" id="3.30.40.10">
    <property type="entry name" value="Zinc/RING finger domain, C3HC4 (zinc finger)"/>
    <property type="match status" value="1"/>
</dbReference>
<evidence type="ECO:0000256" key="6">
    <source>
        <dbReference type="SAM" id="MobiDB-lite"/>
    </source>
</evidence>
<evidence type="ECO:0000256" key="2">
    <source>
        <dbReference type="ARBA" id="ARBA00022723"/>
    </source>
</evidence>
<proteinExistence type="predicted"/>
<dbReference type="SUPFAM" id="SSF57850">
    <property type="entry name" value="RING/U-box"/>
    <property type="match status" value="1"/>
</dbReference>
<dbReference type="Pfam" id="PF13445">
    <property type="entry name" value="zf-RING_UBOX"/>
    <property type="match status" value="1"/>
</dbReference>
<evidence type="ECO:0000259" key="7">
    <source>
        <dbReference type="PROSITE" id="PS50089"/>
    </source>
</evidence>
<dbReference type="EMBL" id="CAJVPV010002408">
    <property type="protein sequence ID" value="CAG8525523.1"/>
    <property type="molecule type" value="Genomic_DNA"/>
</dbReference>
<dbReference type="InterPro" id="IPR017907">
    <property type="entry name" value="Znf_RING_CS"/>
</dbReference>
<keyword evidence="10" id="KW-1185">Reference proteome</keyword>
<evidence type="ECO:0000256" key="3">
    <source>
        <dbReference type="ARBA" id="ARBA00022771"/>
    </source>
</evidence>
<evidence type="ECO:0000313" key="10">
    <source>
        <dbReference type="Proteomes" id="UP000789342"/>
    </source>
</evidence>
<keyword evidence="2" id="KW-0479">Metal-binding</keyword>
<dbReference type="PANTHER" id="PTHR14134">
    <property type="entry name" value="E3 UBIQUITIN-PROTEIN LIGASE RAD18"/>
    <property type="match status" value="1"/>
</dbReference>
<reference evidence="9" key="1">
    <citation type="submission" date="2021-06" db="EMBL/GenBank/DDBJ databases">
        <authorList>
            <person name="Kallberg Y."/>
            <person name="Tangrot J."/>
            <person name="Rosling A."/>
        </authorList>
    </citation>
    <scope>NUCLEOTIDE SEQUENCE</scope>
    <source>
        <strain evidence="9">CL551</strain>
    </source>
</reference>
<evidence type="ECO:0000259" key="8">
    <source>
        <dbReference type="PROSITE" id="PS50800"/>
    </source>
</evidence>
<dbReference type="GO" id="GO:0061630">
    <property type="term" value="F:ubiquitin protein ligase activity"/>
    <property type="evidence" value="ECO:0007669"/>
    <property type="project" value="InterPro"/>
</dbReference>
<dbReference type="GO" id="GO:0005634">
    <property type="term" value="C:nucleus"/>
    <property type="evidence" value="ECO:0007669"/>
    <property type="project" value="TreeGrafter"/>
</dbReference>
<dbReference type="PROSITE" id="PS00518">
    <property type="entry name" value="ZF_RING_1"/>
    <property type="match status" value="1"/>
</dbReference>
<feature type="domain" description="SAP" evidence="8">
    <location>
        <begin position="227"/>
        <end position="261"/>
    </location>
</feature>
<dbReference type="OrthoDB" id="9049620at2759"/>
<dbReference type="PROSITE" id="PS50089">
    <property type="entry name" value="ZF_RING_2"/>
    <property type="match status" value="1"/>
</dbReference>
<dbReference type="GO" id="GO:0008270">
    <property type="term" value="F:zinc ion binding"/>
    <property type="evidence" value="ECO:0007669"/>
    <property type="project" value="UniProtKB-KW"/>
</dbReference>
<name>A0A9N9AAV4_9GLOM</name>
<organism evidence="9 10">
    <name type="scientific">Acaulospora morrowiae</name>
    <dbReference type="NCBI Taxonomy" id="94023"/>
    <lineage>
        <taxon>Eukaryota</taxon>
        <taxon>Fungi</taxon>
        <taxon>Fungi incertae sedis</taxon>
        <taxon>Mucoromycota</taxon>
        <taxon>Glomeromycotina</taxon>
        <taxon>Glomeromycetes</taxon>
        <taxon>Diversisporales</taxon>
        <taxon>Acaulosporaceae</taxon>
        <taxon>Acaulospora</taxon>
    </lineage>
</organism>
<dbReference type="InterPro" id="IPR027370">
    <property type="entry name" value="Znf-RING_euk"/>
</dbReference>
<dbReference type="InterPro" id="IPR001841">
    <property type="entry name" value="Znf_RING"/>
</dbReference>
<dbReference type="PANTHER" id="PTHR14134:SF2">
    <property type="entry name" value="E3 UBIQUITIN-PROTEIN LIGASE RAD18"/>
    <property type="match status" value="1"/>
</dbReference>
<dbReference type="GO" id="GO:0097505">
    <property type="term" value="C:Rad6-Rad18 complex"/>
    <property type="evidence" value="ECO:0007669"/>
    <property type="project" value="TreeGrafter"/>
</dbReference>
<evidence type="ECO:0000256" key="5">
    <source>
        <dbReference type="PROSITE-ProRule" id="PRU00175"/>
    </source>
</evidence>